<evidence type="ECO:0000313" key="3">
    <source>
        <dbReference type="EMBL" id="CAH1414671.1"/>
    </source>
</evidence>
<evidence type="ECO:0000313" key="4">
    <source>
        <dbReference type="Proteomes" id="UP001157418"/>
    </source>
</evidence>
<organism evidence="3 4">
    <name type="scientific">Lactuca virosa</name>
    <dbReference type="NCBI Taxonomy" id="75947"/>
    <lineage>
        <taxon>Eukaryota</taxon>
        <taxon>Viridiplantae</taxon>
        <taxon>Streptophyta</taxon>
        <taxon>Embryophyta</taxon>
        <taxon>Tracheophyta</taxon>
        <taxon>Spermatophyta</taxon>
        <taxon>Magnoliopsida</taxon>
        <taxon>eudicotyledons</taxon>
        <taxon>Gunneridae</taxon>
        <taxon>Pentapetalae</taxon>
        <taxon>asterids</taxon>
        <taxon>campanulids</taxon>
        <taxon>Asterales</taxon>
        <taxon>Asteraceae</taxon>
        <taxon>Cichorioideae</taxon>
        <taxon>Cichorieae</taxon>
        <taxon>Lactucinae</taxon>
        <taxon>Lactuca</taxon>
    </lineage>
</organism>
<comment type="similarity">
    <text evidence="1">Belongs to the PPR family. PCMP-H subfamily.</text>
</comment>
<dbReference type="GO" id="GO:0008270">
    <property type="term" value="F:zinc ion binding"/>
    <property type="evidence" value="ECO:0007669"/>
    <property type="project" value="InterPro"/>
</dbReference>
<proteinExistence type="inferred from homology"/>
<reference evidence="3 4" key="1">
    <citation type="submission" date="2022-01" db="EMBL/GenBank/DDBJ databases">
        <authorList>
            <person name="Xiong W."/>
            <person name="Schranz E."/>
        </authorList>
    </citation>
    <scope>NUCLEOTIDE SEQUENCE [LARGE SCALE GENOMIC DNA]</scope>
</reference>
<sequence length="180" mass="20287">MLNAPNVDKNNMLTPLADLVPDEWLADEREALQSFGAANLTELTKIVRDRKKEPELSWVEVKRQTHKFVSLVSGDPEFAKHHKIIKSLFASIKADAGNVVEDSCECDGYHSEKLAVAYALLNAHDMAPIFIIKASGKMCDDCHSFMKLISKVKKRLITVRDDRYFHHFQDGSCSSADYFG</sequence>
<evidence type="ECO:0000259" key="2">
    <source>
        <dbReference type="Pfam" id="PF14432"/>
    </source>
</evidence>
<accession>A0AAU9LMU4</accession>
<dbReference type="EMBL" id="CAKMRJ010000001">
    <property type="protein sequence ID" value="CAH1414671.1"/>
    <property type="molecule type" value="Genomic_DNA"/>
</dbReference>
<evidence type="ECO:0000256" key="1">
    <source>
        <dbReference type="ARBA" id="ARBA00006643"/>
    </source>
</evidence>
<dbReference type="Proteomes" id="UP001157418">
    <property type="component" value="Unassembled WGS sequence"/>
</dbReference>
<comment type="caution">
    <text evidence="3">The sequence shown here is derived from an EMBL/GenBank/DDBJ whole genome shotgun (WGS) entry which is preliminary data.</text>
</comment>
<dbReference type="AlphaFoldDB" id="A0AAU9LMU4"/>
<gene>
    <name evidence="3" type="ORF">LVIROSA_LOCUS2576</name>
</gene>
<feature type="domain" description="DYW" evidence="2">
    <location>
        <begin position="109"/>
        <end position="178"/>
    </location>
</feature>
<protein>
    <recommendedName>
        <fullName evidence="2">DYW domain-containing protein</fullName>
    </recommendedName>
</protein>
<dbReference type="InterPro" id="IPR032867">
    <property type="entry name" value="DYW_dom"/>
</dbReference>
<dbReference type="Pfam" id="PF14432">
    <property type="entry name" value="DYW_deaminase"/>
    <property type="match status" value="1"/>
</dbReference>
<name>A0AAU9LMU4_9ASTR</name>
<keyword evidence="4" id="KW-1185">Reference proteome</keyword>